<dbReference type="InterPro" id="IPR020846">
    <property type="entry name" value="MFS_dom"/>
</dbReference>
<dbReference type="GO" id="GO:0022857">
    <property type="term" value="F:transmembrane transporter activity"/>
    <property type="evidence" value="ECO:0007669"/>
    <property type="project" value="InterPro"/>
</dbReference>
<keyword evidence="1" id="KW-0812">Transmembrane</keyword>
<feature type="domain" description="Major facilitator superfamily (MFS) profile" evidence="2">
    <location>
        <begin position="1"/>
        <end position="157"/>
    </location>
</feature>
<dbReference type="Gene3D" id="1.20.1250.20">
    <property type="entry name" value="MFS general substrate transporter like domains"/>
    <property type="match status" value="1"/>
</dbReference>
<accession>A0A382MD84</accession>
<dbReference type="PROSITE" id="PS51257">
    <property type="entry name" value="PROKAR_LIPOPROTEIN"/>
    <property type="match status" value="1"/>
</dbReference>
<keyword evidence="1" id="KW-1133">Transmembrane helix</keyword>
<organism evidence="3">
    <name type="scientific">marine metagenome</name>
    <dbReference type="NCBI Taxonomy" id="408172"/>
    <lineage>
        <taxon>unclassified sequences</taxon>
        <taxon>metagenomes</taxon>
        <taxon>ecological metagenomes</taxon>
    </lineage>
</organism>
<dbReference type="Pfam" id="PF07690">
    <property type="entry name" value="MFS_1"/>
    <property type="match status" value="1"/>
</dbReference>
<dbReference type="InterPro" id="IPR011701">
    <property type="entry name" value="MFS"/>
</dbReference>
<dbReference type="InterPro" id="IPR036259">
    <property type="entry name" value="MFS_trans_sf"/>
</dbReference>
<evidence type="ECO:0000256" key="1">
    <source>
        <dbReference type="SAM" id="Phobius"/>
    </source>
</evidence>
<dbReference type="EMBL" id="UINC01092832">
    <property type="protein sequence ID" value="SVC46756.1"/>
    <property type="molecule type" value="Genomic_DNA"/>
</dbReference>
<gene>
    <name evidence="3" type="ORF">METZ01_LOCUS299610</name>
</gene>
<dbReference type="SUPFAM" id="SSF103473">
    <property type="entry name" value="MFS general substrate transporter"/>
    <property type="match status" value="1"/>
</dbReference>
<evidence type="ECO:0000313" key="3">
    <source>
        <dbReference type="EMBL" id="SVC46756.1"/>
    </source>
</evidence>
<dbReference type="InterPro" id="IPR050327">
    <property type="entry name" value="Proton-linked_MCT"/>
</dbReference>
<name>A0A382MD84_9ZZZZ</name>
<dbReference type="AlphaFoldDB" id="A0A382MD84"/>
<reference evidence="3" key="1">
    <citation type="submission" date="2018-05" db="EMBL/GenBank/DDBJ databases">
        <authorList>
            <person name="Lanie J.A."/>
            <person name="Ng W.-L."/>
            <person name="Kazmierczak K.M."/>
            <person name="Andrzejewski T.M."/>
            <person name="Davidsen T.M."/>
            <person name="Wayne K.J."/>
            <person name="Tettelin H."/>
            <person name="Glass J.I."/>
            <person name="Rusch D."/>
            <person name="Podicherti R."/>
            <person name="Tsui H.-C.T."/>
            <person name="Winkler M.E."/>
        </authorList>
    </citation>
    <scope>NUCLEOTIDE SEQUENCE</scope>
</reference>
<proteinExistence type="predicted"/>
<protein>
    <recommendedName>
        <fullName evidence="2">Major facilitator superfamily (MFS) profile domain-containing protein</fullName>
    </recommendedName>
</protein>
<dbReference type="PANTHER" id="PTHR11360:SF284">
    <property type="entry name" value="EG:103B4.3 PROTEIN-RELATED"/>
    <property type="match status" value="1"/>
</dbReference>
<dbReference type="PROSITE" id="PS50850">
    <property type="entry name" value="MFS"/>
    <property type="match status" value="1"/>
</dbReference>
<evidence type="ECO:0000259" key="2">
    <source>
        <dbReference type="PROSITE" id="PS50850"/>
    </source>
</evidence>
<feature type="transmembrane region" description="Helical" evidence="1">
    <location>
        <begin position="75"/>
        <end position="92"/>
    </location>
</feature>
<feature type="transmembrane region" description="Helical" evidence="1">
    <location>
        <begin position="7"/>
        <end position="33"/>
    </location>
</feature>
<sequence>MKRIFPGYYIVVASCVVQATYLGAFFSFGILFPEFEAEFGWKRETISWAASLNFLIMGISVIFLGRLTDRLGPRWVLALASVIYGLGYLLLSQVNAVWHLYLCFGVLSGISIGAHDVCTLSTVARWFVRRRGLITGIVKSGAGVGQSLMPIGVAILI</sequence>
<feature type="transmembrane region" description="Helical" evidence="1">
    <location>
        <begin position="98"/>
        <end position="123"/>
    </location>
</feature>
<dbReference type="PANTHER" id="PTHR11360">
    <property type="entry name" value="MONOCARBOXYLATE TRANSPORTER"/>
    <property type="match status" value="1"/>
</dbReference>
<keyword evidence="1" id="KW-0472">Membrane</keyword>
<feature type="transmembrane region" description="Helical" evidence="1">
    <location>
        <begin position="45"/>
        <end position="63"/>
    </location>
</feature>
<feature type="non-terminal residue" evidence="3">
    <location>
        <position position="157"/>
    </location>
</feature>